<organism evidence="6 7">
    <name type="scientific">Linum trigynum</name>
    <dbReference type="NCBI Taxonomy" id="586398"/>
    <lineage>
        <taxon>Eukaryota</taxon>
        <taxon>Viridiplantae</taxon>
        <taxon>Streptophyta</taxon>
        <taxon>Embryophyta</taxon>
        <taxon>Tracheophyta</taxon>
        <taxon>Spermatophyta</taxon>
        <taxon>Magnoliopsida</taxon>
        <taxon>eudicotyledons</taxon>
        <taxon>Gunneridae</taxon>
        <taxon>Pentapetalae</taxon>
        <taxon>rosids</taxon>
        <taxon>fabids</taxon>
        <taxon>Malpighiales</taxon>
        <taxon>Linaceae</taxon>
        <taxon>Linum</taxon>
    </lineage>
</organism>
<protein>
    <recommendedName>
        <fullName evidence="5">Isopenicillin N synthase-like Fe(2+) 2OG dioxygenase domain-containing protein</fullName>
    </recommendedName>
</protein>
<dbReference type="PANTHER" id="PTHR10209:SF123">
    <property type="entry name" value="FE2OG DIOXYGENASE DOMAIN-CONTAINING PROTEIN"/>
    <property type="match status" value="1"/>
</dbReference>
<sequence>MAARPPNPQELPQACRKTTADYSNKVMGLARKLLELVSEALVLKADYLNNIGCLEGLLLLGHYYPACPEPDLTIGTSSHSDSSFLTVLLQDQVGGSSGPV</sequence>
<dbReference type="EMBL" id="OZ034819">
    <property type="protein sequence ID" value="CAL1392280.1"/>
    <property type="molecule type" value="Genomic_DNA"/>
</dbReference>
<feature type="domain" description="Isopenicillin N synthase-like Fe(2+) 2OG dioxygenase" evidence="5">
    <location>
        <begin position="59"/>
        <end position="95"/>
    </location>
</feature>
<evidence type="ECO:0000313" key="7">
    <source>
        <dbReference type="Proteomes" id="UP001497516"/>
    </source>
</evidence>
<name>A0AAV2F243_9ROSI</name>
<dbReference type="GO" id="GO:0016491">
    <property type="term" value="F:oxidoreductase activity"/>
    <property type="evidence" value="ECO:0007669"/>
    <property type="project" value="UniProtKB-KW"/>
</dbReference>
<keyword evidence="7" id="KW-1185">Reference proteome</keyword>
<dbReference type="SUPFAM" id="SSF51197">
    <property type="entry name" value="Clavaminate synthase-like"/>
    <property type="match status" value="1"/>
</dbReference>
<dbReference type="PANTHER" id="PTHR10209">
    <property type="entry name" value="OXIDOREDUCTASE, 2OG-FE II OXYGENASE FAMILY PROTEIN"/>
    <property type="match status" value="1"/>
</dbReference>
<dbReference type="InterPro" id="IPR044861">
    <property type="entry name" value="IPNS-like_FE2OG_OXY"/>
</dbReference>
<dbReference type="Gene3D" id="2.60.120.330">
    <property type="entry name" value="B-lactam Antibiotic, Isopenicillin N Synthase, Chain"/>
    <property type="match status" value="1"/>
</dbReference>
<proteinExistence type="inferred from homology"/>
<dbReference type="InterPro" id="IPR027443">
    <property type="entry name" value="IPNS-like_sf"/>
</dbReference>
<accession>A0AAV2F243</accession>
<dbReference type="AlphaFoldDB" id="A0AAV2F243"/>
<evidence type="ECO:0000259" key="5">
    <source>
        <dbReference type="Pfam" id="PF03171"/>
    </source>
</evidence>
<comment type="similarity">
    <text evidence="1">Belongs to the iron/ascorbate-dependent oxidoreductase family.</text>
</comment>
<evidence type="ECO:0000256" key="2">
    <source>
        <dbReference type="ARBA" id="ARBA00022723"/>
    </source>
</evidence>
<evidence type="ECO:0000256" key="1">
    <source>
        <dbReference type="ARBA" id="ARBA00008056"/>
    </source>
</evidence>
<evidence type="ECO:0000256" key="3">
    <source>
        <dbReference type="ARBA" id="ARBA00023002"/>
    </source>
</evidence>
<gene>
    <name evidence="6" type="ORF">LTRI10_LOCUS32942</name>
</gene>
<keyword evidence="4" id="KW-0408">Iron</keyword>
<reference evidence="6 7" key="1">
    <citation type="submission" date="2024-04" db="EMBL/GenBank/DDBJ databases">
        <authorList>
            <person name="Fracassetti M."/>
        </authorList>
    </citation>
    <scope>NUCLEOTIDE SEQUENCE [LARGE SCALE GENOMIC DNA]</scope>
</reference>
<dbReference type="Pfam" id="PF03171">
    <property type="entry name" value="2OG-FeII_Oxy"/>
    <property type="match status" value="1"/>
</dbReference>
<dbReference type="GO" id="GO:0046872">
    <property type="term" value="F:metal ion binding"/>
    <property type="evidence" value="ECO:0007669"/>
    <property type="project" value="UniProtKB-KW"/>
</dbReference>
<evidence type="ECO:0000256" key="4">
    <source>
        <dbReference type="ARBA" id="ARBA00023004"/>
    </source>
</evidence>
<keyword evidence="3" id="KW-0560">Oxidoreductase</keyword>
<keyword evidence="2" id="KW-0479">Metal-binding</keyword>
<evidence type="ECO:0000313" key="6">
    <source>
        <dbReference type="EMBL" id="CAL1392280.1"/>
    </source>
</evidence>
<dbReference type="Proteomes" id="UP001497516">
    <property type="component" value="Chromosome 6"/>
</dbReference>